<dbReference type="Proteomes" id="UP000822184">
    <property type="component" value="Unassembled WGS sequence"/>
</dbReference>
<dbReference type="EMBL" id="JABTDW010000001">
    <property type="protein sequence ID" value="NSB14214.1"/>
    <property type="molecule type" value="Genomic_DNA"/>
</dbReference>
<sequence>MSNSRILNCSKLIENYYTCITKRIAGFTQRTGIKGDTVYFSVKIEGENLCGAKGILDELTDYKPWPDSERYVQCFKVINIEYCEPFNLNILRAYGGKYWGPKYLFRSQAIKENDAIQRLKKEFKANKRDTLYIWPNEEEYDDTNINDDEEIKSPIDEKLEIMGTFQTIKFKNETDSVWGLEPLVNEHFYEIFEHFNKNNTVLIPQNRLFITKGVKIDEYNINGIKSITDALLVSYDKDNLDTPIKINIIEYECYGENKVRTKQKFDYLNGAIIPQLIRFASTFSIVTDNRIREKTIQEWVEKIIDYINGDEELTLKKIEWMKDLHNNIKETQIDRMLDKELKRSFERNIKIILIIDELTMEQKETIKNVIASFKLSNVNGKNNSIDFSAYIIRLEQRIGILNKDASFALSFQE</sequence>
<proteinExistence type="predicted"/>
<name>A0AAE5EXJ2_CLOBE</name>
<accession>A0AAE5EXJ2</accession>
<evidence type="ECO:0000313" key="1">
    <source>
        <dbReference type="EMBL" id="NSB14214.1"/>
    </source>
</evidence>
<comment type="caution">
    <text evidence="1">The sequence shown here is derived from an EMBL/GenBank/DDBJ whole genome shotgun (WGS) entry which is preliminary data.</text>
</comment>
<protein>
    <submittedName>
        <fullName evidence="1">Uncharacterized protein YuzB (UPF0349 family)</fullName>
    </submittedName>
</protein>
<organism evidence="1 2">
    <name type="scientific">Clostridium beijerinckii</name>
    <name type="common">Clostridium MP</name>
    <dbReference type="NCBI Taxonomy" id="1520"/>
    <lineage>
        <taxon>Bacteria</taxon>
        <taxon>Bacillati</taxon>
        <taxon>Bacillota</taxon>
        <taxon>Clostridia</taxon>
        <taxon>Eubacteriales</taxon>
        <taxon>Clostridiaceae</taxon>
        <taxon>Clostridium</taxon>
    </lineage>
</organism>
<gene>
    <name evidence="1" type="ORF">BCD95_002473</name>
</gene>
<evidence type="ECO:0000313" key="2">
    <source>
        <dbReference type="Proteomes" id="UP000822184"/>
    </source>
</evidence>
<dbReference type="RefSeq" id="WP_023975001.1">
    <property type="nucleotide sequence ID" value="NZ_JABTDW010000001.1"/>
</dbReference>
<dbReference type="AlphaFoldDB" id="A0AAE5EXJ2"/>
<reference evidence="1" key="1">
    <citation type="submission" date="2020-06" db="EMBL/GenBank/DDBJ databases">
        <title>Genomic insights into acetone-butanol-ethanol (ABE) fermentation by sequencing solventogenic clostridia strains.</title>
        <authorList>
            <person name="Brown S."/>
        </authorList>
    </citation>
    <scope>NUCLEOTIDE SEQUENCE</scope>
    <source>
        <strain evidence="1">DJ123</strain>
    </source>
</reference>